<feature type="transmembrane region" description="Helical" evidence="1">
    <location>
        <begin position="151"/>
        <end position="174"/>
    </location>
</feature>
<dbReference type="RefSeq" id="XP_067058884.1">
    <property type="nucleotide sequence ID" value="XM_067202783.1"/>
</dbReference>
<reference evidence="3" key="2">
    <citation type="journal article" date="2021" name="Sci. Data">
        <title>Chromosome-scale genome sequencing, assembly and annotation of six genomes from subfamily Leishmaniinae.</title>
        <authorList>
            <person name="Almutairi H."/>
            <person name="Urbaniak M.D."/>
            <person name="Bates M.D."/>
            <person name="Jariyapan N."/>
            <person name="Kwakye-Nuako G."/>
            <person name="Thomaz Soccol V."/>
            <person name="Al-Salem W.S."/>
            <person name="Dillon R.J."/>
            <person name="Bates P.A."/>
            <person name="Gatherer D."/>
        </authorList>
    </citation>
    <scope>NUCLEOTIDE SEQUENCE [LARGE SCALE GENOMIC DNA]</scope>
</reference>
<dbReference type="EMBL" id="JAFHLR010000036">
    <property type="protein sequence ID" value="KAG5465253.1"/>
    <property type="molecule type" value="Genomic_DNA"/>
</dbReference>
<dbReference type="KEGG" id="loi:92356717"/>
<organism evidence="2 3">
    <name type="scientific">Leishmania orientalis</name>
    <dbReference type="NCBI Taxonomy" id="2249476"/>
    <lineage>
        <taxon>Eukaryota</taxon>
        <taxon>Discoba</taxon>
        <taxon>Euglenozoa</taxon>
        <taxon>Kinetoplastea</taxon>
        <taxon>Metakinetoplastina</taxon>
        <taxon>Trypanosomatida</taxon>
        <taxon>Trypanosomatidae</taxon>
        <taxon>Leishmaniinae</taxon>
        <taxon>Leishmania</taxon>
    </lineage>
</organism>
<feature type="transmembrane region" description="Helical" evidence="1">
    <location>
        <begin position="298"/>
        <end position="325"/>
    </location>
</feature>
<feature type="transmembrane region" description="Helical" evidence="1">
    <location>
        <begin position="337"/>
        <end position="358"/>
    </location>
</feature>
<reference evidence="3" key="1">
    <citation type="journal article" date="2021" name="Microbiol. Resour. Announc.">
        <title>LGAAP: Leishmaniinae Genome Assembly and Annotation Pipeline.</title>
        <authorList>
            <person name="Almutairi H."/>
            <person name="Urbaniak M.D."/>
            <person name="Bates M.D."/>
            <person name="Jariyapan N."/>
            <person name="Kwakye-Nuako G."/>
            <person name="Thomaz-Soccol V."/>
            <person name="Al-Salem W.S."/>
            <person name="Dillon R.J."/>
            <person name="Bates P.A."/>
            <person name="Gatherer D."/>
        </authorList>
    </citation>
    <scope>NUCLEOTIDE SEQUENCE [LARGE SCALE GENOMIC DNA]</scope>
</reference>
<accession>A0A836GW43</accession>
<feature type="transmembrane region" description="Helical" evidence="1">
    <location>
        <begin position="27"/>
        <end position="47"/>
    </location>
</feature>
<keyword evidence="1" id="KW-1133">Transmembrane helix</keyword>
<dbReference type="AlphaFoldDB" id="A0A836GW43"/>
<feature type="transmembrane region" description="Helical" evidence="1">
    <location>
        <begin position="107"/>
        <end position="130"/>
    </location>
</feature>
<dbReference type="Proteomes" id="UP000674143">
    <property type="component" value="Unassembled WGS sequence"/>
</dbReference>
<dbReference type="GeneID" id="92356717"/>
<proteinExistence type="predicted"/>
<feature type="transmembrane region" description="Helical" evidence="1">
    <location>
        <begin position="364"/>
        <end position="385"/>
    </location>
</feature>
<protein>
    <recommendedName>
        <fullName evidence="4">Transmembrane protein</fullName>
    </recommendedName>
</protein>
<gene>
    <name evidence="2" type="ORF">LSCM4_00707</name>
</gene>
<evidence type="ECO:0008006" key="4">
    <source>
        <dbReference type="Google" id="ProtNLM"/>
    </source>
</evidence>
<sequence>MTFDGVPSDKPVIAAVPAPVFRCVQSVAPLVLNAFAYVVYVAIMLCASRLHPRAINVTLAVVILCVLMASLLRRIAPFVLIEVGHYRYERVSSTVTRLLPNTCQSCIAMQTLAVVVVGHPLYLLLFTHYTAKGNLYAFAMFGLPGTLGGPLFALCIGILICVGLLGLLYGAVLLPAKGYNPFHVRAPEDRVPRWIRLSSWFPLTVLLMVLFCAGRLLPCDGTHASYTATSPPYTCGSGAHRFAGIVAWLFIAVSFVGLDVGIGFLRLLGGEDVPYYALEPRLDALFCEMLVWALKASALGTVLLASVPLYAITALLFLGLFAFAWRRRTATAEVLEEIIRCAMAIVMATCVMSCFMSISSIPAVVQGLLILLVWLLSVAGAVAFYHRRFGWVVFGSGSGVTADLIIV</sequence>
<feature type="transmembrane region" description="Helical" evidence="1">
    <location>
        <begin position="194"/>
        <end position="217"/>
    </location>
</feature>
<name>A0A836GW43_9TRYP</name>
<evidence type="ECO:0000313" key="2">
    <source>
        <dbReference type="EMBL" id="KAG5465253.1"/>
    </source>
</evidence>
<keyword evidence="1" id="KW-0472">Membrane</keyword>
<feature type="transmembrane region" description="Helical" evidence="1">
    <location>
        <begin position="245"/>
        <end position="268"/>
    </location>
</feature>
<keyword evidence="3" id="KW-1185">Reference proteome</keyword>
<feature type="transmembrane region" description="Helical" evidence="1">
    <location>
        <begin position="54"/>
        <end position="72"/>
    </location>
</feature>
<comment type="caution">
    <text evidence="2">The sequence shown here is derived from an EMBL/GenBank/DDBJ whole genome shotgun (WGS) entry which is preliminary data.</text>
</comment>
<evidence type="ECO:0000313" key="3">
    <source>
        <dbReference type="Proteomes" id="UP000674143"/>
    </source>
</evidence>
<evidence type="ECO:0000256" key="1">
    <source>
        <dbReference type="SAM" id="Phobius"/>
    </source>
</evidence>
<keyword evidence="1" id="KW-0812">Transmembrane</keyword>